<dbReference type="EMBL" id="FYEH01000001">
    <property type="protein sequence ID" value="SNB56066.1"/>
    <property type="molecule type" value="Genomic_DNA"/>
</dbReference>
<dbReference type="InterPro" id="IPR009006">
    <property type="entry name" value="Ala_racemase/Decarboxylase_C"/>
</dbReference>
<dbReference type="InterPro" id="IPR000183">
    <property type="entry name" value="Orn/DAP/Arg_de-COase"/>
</dbReference>
<dbReference type="PRINTS" id="PR01181">
    <property type="entry name" value="DAPDCRBXLASE"/>
</dbReference>
<keyword evidence="5 8" id="KW-0457">Lysine biosynthesis</keyword>
<feature type="binding site" evidence="5">
    <location>
        <begin position="273"/>
        <end position="276"/>
    </location>
    <ligand>
        <name>pyridoxal 5'-phosphate</name>
        <dbReference type="ChEBI" id="CHEBI:597326"/>
    </ligand>
</feature>
<dbReference type="OrthoDB" id="9802241at2"/>
<evidence type="ECO:0000259" key="9">
    <source>
        <dbReference type="Pfam" id="PF02784"/>
    </source>
</evidence>
<feature type="binding site" evidence="5">
    <location>
        <position position="276"/>
    </location>
    <ligand>
        <name>substrate</name>
    </ligand>
</feature>
<dbReference type="SUPFAM" id="SSF51419">
    <property type="entry name" value="PLP-binding barrel"/>
    <property type="match status" value="1"/>
</dbReference>
<evidence type="ECO:0000256" key="6">
    <source>
        <dbReference type="NCBIfam" id="TIGR01048"/>
    </source>
</evidence>
<dbReference type="PRINTS" id="PR01179">
    <property type="entry name" value="ODADCRBXLASE"/>
</dbReference>
<dbReference type="PROSITE" id="PS00878">
    <property type="entry name" value="ODR_DC_2_1"/>
    <property type="match status" value="1"/>
</dbReference>
<gene>
    <name evidence="5" type="primary">lysA</name>
    <name evidence="10" type="ORF">SAMN07250955_101517</name>
</gene>
<feature type="binding site" evidence="5">
    <location>
        <position position="372"/>
    </location>
    <ligand>
        <name>substrate</name>
    </ligand>
</feature>
<feature type="binding site" evidence="5">
    <location>
        <position position="312"/>
    </location>
    <ligand>
        <name>substrate</name>
    </ligand>
</feature>
<dbReference type="HAMAP" id="MF_02120">
    <property type="entry name" value="LysA"/>
    <property type="match status" value="1"/>
</dbReference>
<dbReference type="PANTHER" id="PTHR43727:SF2">
    <property type="entry name" value="GROUP IV DECARBOXYLASE"/>
    <property type="match status" value="1"/>
</dbReference>
<feature type="modified residue" description="N6-(pyridoxal phosphate)lysine" evidence="5 7">
    <location>
        <position position="60"/>
    </location>
</feature>
<feature type="domain" description="Orn/DAP/Arg decarboxylase 2 N-terminal" evidence="9">
    <location>
        <begin position="37"/>
        <end position="280"/>
    </location>
</feature>
<feature type="active site" description="Proton donor" evidence="7">
    <location>
        <position position="343"/>
    </location>
</feature>
<keyword evidence="4 5" id="KW-0456">Lyase</keyword>
<comment type="function">
    <text evidence="5">Specifically catalyzes the decarboxylation of meso-diaminopimelate (meso-DAP) to L-lysine.</text>
</comment>
<dbReference type="Proteomes" id="UP000197065">
    <property type="component" value="Unassembled WGS sequence"/>
</dbReference>
<evidence type="ECO:0000256" key="3">
    <source>
        <dbReference type="ARBA" id="ARBA00022898"/>
    </source>
</evidence>
<evidence type="ECO:0000313" key="10">
    <source>
        <dbReference type="EMBL" id="SNB56066.1"/>
    </source>
</evidence>
<dbReference type="NCBIfam" id="TIGR01048">
    <property type="entry name" value="lysA"/>
    <property type="match status" value="1"/>
</dbReference>
<keyword evidence="5" id="KW-0028">Amino-acid biosynthesis</keyword>
<keyword evidence="11" id="KW-1185">Reference proteome</keyword>
<dbReference type="InterPro" id="IPR022644">
    <property type="entry name" value="De-COase2_N"/>
</dbReference>
<dbReference type="CDD" id="cd06828">
    <property type="entry name" value="PLPDE_III_DapDC"/>
    <property type="match status" value="1"/>
</dbReference>
<comment type="cofactor">
    <cofactor evidence="1 5 7 8">
        <name>pyridoxal 5'-phosphate</name>
        <dbReference type="ChEBI" id="CHEBI:597326"/>
    </cofactor>
</comment>
<dbReference type="RefSeq" id="WP_088559799.1">
    <property type="nucleotide sequence ID" value="NZ_FYEH01000001.1"/>
</dbReference>
<reference evidence="10 11" key="1">
    <citation type="submission" date="2017-06" db="EMBL/GenBank/DDBJ databases">
        <authorList>
            <person name="Kim H.J."/>
            <person name="Triplett B.A."/>
        </authorList>
    </citation>
    <scope>NUCLEOTIDE SEQUENCE [LARGE SCALE GENOMIC DNA]</scope>
    <source>
        <strain evidence="10 11">B29T1</strain>
    </source>
</reference>
<dbReference type="InterPro" id="IPR022653">
    <property type="entry name" value="De-COase2_pyr-phos_BS"/>
</dbReference>
<dbReference type="GO" id="GO:0009089">
    <property type="term" value="P:lysine biosynthetic process via diaminopimelate"/>
    <property type="evidence" value="ECO:0007669"/>
    <property type="project" value="UniProtKB-UniRule"/>
</dbReference>
<evidence type="ECO:0000256" key="2">
    <source>
        <dbReference type="ARBA" id="ARBA00022793"/>
    </source>
</evidence>
<accession>A0A212Q9P0</accession>
<feature type="binding site" evidence="5">
    <location>
        <position position="344"/>
    </location>
    <ligand>
        <name>substrate</name>
    </ligand>
</feature>
<evidence type="ECO:0000256" key="7">
    <source>
        <dbReference type="PIRSR" id="PIRSR600183-50"/>
    </source>
</evidence>
<dbReference type="FunFam" id="3.20.20.10:FF:000003">
    <property type="entry name" value="Diaminopimelate decarboxylase"/>
    <property type="match status" value="1"/>
</dbReference>
<feature type="binding site" evidence="5">
    <location>
        <position position="372"/>
    </location>
    <ligand>
        <name>pyridoxal 5'-phosphate</name>
        <dbReference type="ChEBI" id="CHEBI:597326"/>
    </ligand>
</feature>
<dbReference type="InterPro" id="IPR002986">
    <property type="entry name" value="DAP_deCOOHase_LysA"/>
</dbReference>
<comment type="catalytic activity">
    <reaction evidence="5 8">
        <text>meso-2,6-diaminopimelate + H(+) = L-lysine + CO2</text>
        <dbReference type="Rhea" id="RHEA:15101"/>
        <dbReference type="ChEBI" id="CHEBI:15378"/>
        <dbReference type="ChEBI" id="CHEBI:16526"/>
        <dbReference type="ChEBI" id="CHEBI:32551"/>
        <dbReference type="ChEBI" id="CHEBI:57791"/>
        <dbReference type="EC" id="4.1.1.20"/>
    </reaction>
</comment>
<evidence type="ECO:0000256" key="1">
    <source>
        <dbReference type="ARBA" id="ARBA00001933"/>
    </source>
</evidence>
<name>A0A212Q9P0_9PROT</name>
<evidence type="ECO:0000256" key="8">
    <source>
        <dbReference type="RuleBase" id="RU003738"/>
    </source>
</evidence>
<dbReference type="Gene3D" id="2.40.37.10">
    <property type="entry name" value="Lyase, Ornithine Decarboxylase, Chain A, domain 1"/>
    <property type="match status" value="1"/>
</dbReference>
<dbReference type="UniPathway" id="UPA00034">
    <property type="reaction ID" value="UER00027"/>
</dbReference>
<comment type="similarity">
    <text evidence="5">Belongs to the Orn/Lys/Arg decarboxylase class-II family. LysA subfamily.</text>
</comment>
<dbReference type="AlphaFoldDB" id="A0A212Q9P0"/>
<protein>
    <recommendedName>
        <fullName evidence="5 6">Diaminopimelate decarboxylase</fullName>
        <shortName evidence="5">DAP decarboxylase</shortName>
        <shortName evidence="5">DAPDC</shortName>
        <ecNumber evidence="5 6">4.1.1.20</ecNumber>
    </recommendedName>
</protein>
<evidence type="ECO:0000256" key="4">
    <source>
        <dbReference type="ARBA" id="ARBA00023239"/>
    </source>
</evidence>
<feature type="binding site" evidence="5">
    <location>
        <position position="239"/>
    </location>
    <ligand>
        <name>pyridoxal 5'-phosphate</name>
        <dbReference type="ChEBI" id="CHEBI:597326"/>
    </ligand>
</feature>
<evidence type="ECO:0000256" key="5">
    <source>
        <dbReference type="HAMAP-Rule" id="MF_02120"/>
    </source>
</evidence>
<evidence type="ECO:0000313" key="11">
    <source>
        <dbReference type="Proteomes" id="UP000197065"/>
    </source>
</evidence>
<sequence length="423" mass="44991">MTFFHYRAGLLHAEDVPVDEIAAAAGTPVYIYSAAAMRARYRSLAAALTGLRARICYAVKANHNLAVIRTLAAEGAGADTVSWGEIARAHQAGVAPGRIVYAGVGKGDDEIRRALQLGILQFNVESVEEMRRIAGIAAAMGRVAPVALRINPDIGAGAHDKISTGRKGDKFGVAYQEAGQVLGEAMRLPGIQPVGLHLHIGSQITELEPFAAAFARAAGVYRELKGSGVPLERLDLGGGLGVRYNDETPLDPVAYGLMLRDVLGDLDAELVLEPGRWLVAEAGILVAGVLYPKMAEERHFLVLDAGMNTLLRPAMYGARHAILPVRRQDGAADQLVDVVGPICESSDIFGRAYALPPLESGDLVALTSAGAYGAVMMSDYNSRSSAAEVLIDGPDYAIVKAMRPVEEQFADDRIPDWLPHPPS</sequence>
<dbReference type="Gene3D" id="3.20.20.10">
    <property type="entry name" value="Alanine racemase"/>
    <property type="match status" value="1"/>
</dbReference>
<feature type="binding site" evidence="5">
    <location>
        <position position="316"/>
    </location>
    <ligand>
        <name>substrate</name>
    </ligand>
</feature>
<dbReference type="Pfam" id="PF02784">
    <property type="entry name" value="Orn_Arg_deC_N"/>
    <property type="match status" value="1"/>
</dbReference>
<dbReference type="EC" id="4.1.1.20" evidence="5 6"/>
<organism evidence="10 11">
    <name type="scientific">Arboricoccus pini</name>
    <dbReference type="NCBI Taxonomy" id="1963835"/>
    <lineage>
        <taxon>Bacteria</taxon>
        <taxon>Pseudomonadati</taxon>
        <taxon>Pseudomonadota</taxon>
        <taxon>Alphaproteobacteria</taxon>
        <taxon>Geminicoccales</taxon>
        <taxon>Geminicoccaceae</taxon>
        <taxon>Arboricoccus</taxon>
    </lineage>
</organism>
<comment type="subunit">
    <text evidence="5">Homodimer.</text>
</comment>
<comment type="pathway">
    <text evidence="5 8">Amino-acid biosynthesis; L-lysine biosynthesis via DAP pathway; L-lysine from DL-2,6-diaminopimelate: step 1/1.</text>
</comment>
<dbReference type="GO" id="GO:0008836">
    <property type="term" value="F:diaminopimelate decarboxylase activity"/>
    <property type="evidence" value="ECO:0007669"/>
    <property type="project" value="UniProtKB-UniRule"/>
</dbReference>
<dbReference type="PANTHER" id="PTHR43727">
    <property type="entry name" value="DIAMINOPIMELATE DECARBOXYLASE"/>
    <property type="match status" value="1"/>
</dbReference>
<keyword evidence="2 5" id="KW-0210">Decarboxylase</keyword>
<keyword evidence="3 5" id="KW-0663">Pyridoxal phosphate</keyword>
<dbReference type="SUPFAM" id="SSF50621">
    <property type="entry name" value="Alanine racemase C-terminal domain-like"/>
    <property type="match status" value="1"/>
</dbReference>
<dbReference type="GO" id="GO:0030170">
    <property type="term" value="F:pyridoxal phosphate binding"/>
    <property type="evidence" value="ECO:0007669"/>
    <property type="project" value="UniProtKB-UniRule"/>
</dbReference>
<proteinExistence type="inferred from homology"/>
<dbReference type="InterPro" id="IPR029066">
    <property type="entry name" value="PLP-binding_barrel"/>
</dbReference>